<dbReference type="EMBL" id="AHAT01040461">
    <property type="status" value="NOT_ANNOTATED_CDS"/>
    <property type="molecule type" value="Genomic_DNA"/>
</dbReference>
<dbReference type="GO" id="GO:0005615">
    <property type="term" value="C:extracellular space"/>
    <property type="evidence" value="ECO:0000318"/>
    <property type="project" value="GO_Central"/>
</dbReference>
<dbReference type="CDD" id="cd19941">
    <property type="entry name" value="TIL"/>
    <property type="match status" value="4"/>
</dbReference>
<dbReference type="PANTHER" id="PTHR11339">
    <property type="entry name" value="EXTRACELLULAR MATRIX GLYCOPROTEIN RELATED"/>
    <property type="match status" value="1"/>
</dbReference>
<dbReference type="GO" id="GO:0005201">
    <property type="term" value="F:extracellular matrix structural constituent"/>
    <property type="evidence" value="ECO:0000318"/>
    <property type="project" value="GO_Central"/>
</dbReference>
<sequence length="2698" mass="295669">TGFRMLSVAAVCNTTAVLKNCYQSSGSEHIQTICSTWGNGHYKTFDGDVYQFPGTCEYNLASDCHDFYLEFSVHIQRAERGDRLVISQVVVTIKNIIVVLRGKLVSVNGDIVKTPYYGSGVLLEKNEVYTKLYAKLGLTVMWNGEDAIMLELDSKYRNRTCGLCGDYNGISMYNEFIYEGELMSPVAFGNLQKIHKPSEECEDPYEESAPSCSQYRTPCEQLLKSRVWADCKSFVDPKPYLQACIQDMCSCNSTLGDFCVCSTLSEFSRQCSHAGGTPQNWRTEKFCAKQCPFNMVYLESGSPCMNTCSHTDTSTLCEEHRMDGCFCPAGTVFDDVSQTGCIPVEQCQCNMHGTHYQPGETVQQECEECVCESGKWPCKSRSCPGSCAVEGGAHISTFDGKTYTFHGNCYYVLSKDCDGARFCILGELVPCGSKDLDTCLKTVVVLLDHDKNNALVFKADGKVLHNSAEISLPYNMAHLHVFRPSSFHIILQSDFGLQLQVQLVPIMQVYVSLEQSYKTKMCGLCGDFNDVQSDDFKTQLGLVEGTAAPFANSWKAQASCPDRSDRLDDPCALSVETENYAEHWCSVLETDRKFAECHALVNPKDYYKKCVYSTCNCEKSEDCLCAALSSYVRACAAKGVSLQDWRSTVCDTYIESCPDTQNFSYGLSGCQRTCLSLSSDLQYCSPTFLPVDGCTCPDGLYQDEHGICVPMDSCPCFHNGDQIQPGKSITTKDEQCMCTNGKLHCLSTETSTSCPSPKTYFNCSTARPGSTGLECQKTCKNLAMECYIVGCVSGCKCPDGLYDDGMENCVLEHQCPCFHNGDVFPPGVTVRDKCNTCTCKAGQWQCTKEKCPGTCTIYGSGHYITFDEQRFGFDGDCGYVAAQDMCGEKSANGTFSVITENIPCGTTGTTCSKSVRIYMGRTELKLSDGKYEVIELDWGEQVTYRVRSVGMYLVIETSIGLEVLWDRKTALYIILDPSYAGQVCGLCGNFDHNGKNDFTTKGQLVVASPLEFGNSWKVSSSCPDAELHDPCSMNPFRHGWAKLKCSIIKGETFEDCHPMVDPSPYYDACVRDSCACDTGGDCECFCTAVAAYAAACNKAGVCVAWRTPEICPVFCDFYNPPGEDCEWHYSPCHSPCIKTCENPEGNCSNSLLKLEGCYARCPPDKPLFDEETKTCVEKCGCYIDEILYRPGQDVPTAEKCTTCKCTQSGNTECERKPGELFKDNEEGECVTHICRNGTITTFNCIITTTITSTTPTTTPTTKIITLFFSPIVTPATTTPHISTTPCERRCTWTSWFDTTDPEFTPDGDDLETYENIKSKGDNICDHPEDIKCRAVSYPEYTLEDVGQKVQCNVSFGLICKKEDNVNLIPPKCYNYEIQVLCCSNTCPPTTTPYPPSTTITSPPPTTTPYPPSTTIIPPPPTTTPYTPSTTITPPPPTTTPYTPSTTPSTTITPPPPTTTPYTPSTTTPPHTTSTTTPSPPPFSHTPSTTRTSTPYLSSTSVTSPSPSTSHIDTCEEHGEVSSSSKSTSTSVGFFEVLEGRFHPSAESQNVKSILCSSQPGSSVPVDKCQLCSCTKDINLTTQNGQKQTQNVMTSLVCIVYKVNVFCYSVTCFVISDKKHTTQSLFTLSLNFESILNSITDGPPIPGKKVTIIPSMTKITTIGADQTMTSTSFRVPLPFSQSGMKTETLRPTPSPASRTCVTVATAPVPSASATLFQNTHTETTSVPSSTRVTTTSSPETTTSSSTESTTTSTTTVSTETTTTEKPTTTKSTQPTETTTTAKPTTTSATTVTTETTTPTTETSTAPSTSTHETSTTINHSETTECGCHYNGKLFPRGSLLYNTTDGDDWCFTAFCNETCEIEKHSKHCHTTASPPTTSAQTSTAVGPTTPGKTTTAKSTPTKTESSTAETSATAPTTSLPTTTHPLNCDQLTPPRKHGESWQIDACTTAICQGSSNITLESVYCEAVTPLECENGRPPVKVFDESGCCFHYECECVCYGWGDPHYVTFDGQYYGFQGNCTYVLVKEIIPKYDNFTVIIDNYLCNARDGLSCPRALTVYYKSYEVILRQEITQGVATNLIYINQKKIIPAYTNEHLTITSSGIDMVLEIPEINALVSFKGLMFSIFLPYSLFHHNTEGQCGTCDNTRKNDCRLPNGQIDPSCPDMAKHWRIHDKNKPYCDTTTTVQPPVTPLPPGTTVTSTKPCKPAICDIIQSKVFEECRTVIPALPFYEACRFDVCHMPHTKIGCSSLQAYAALCASVGVCVDWRSATGGECDYNCSATKVYKPCGPAVQPTCNQSSREQTSDFTEGCFCPQGTILFNSFSDICVPSCGKDCWPPHWVTEPGETWDSNCNECVCDVDSMSVQCKPRQCPRQPPVTCNKEGQVLVTETVDCCNKSRCECDVKLCPKPQNNCKLGFRPVITTPEGSCCAVYKCEPISVCVFNNTEYKPGASVPKDTCELCQCSYEVDPNTRLNIIACKPMSCDKNCQLGFTYQAVPGQCCGQCVQDSCVIMLPDHTVHVIEPGDTWSPPGDKCVKYECVKIEDQFVPVEAKITCPLFNRKDCIPGTETIAPDGCCHVCVPIPRNCNIKTKTTYITNNGCQSSKPVDITSCGGSCGTYSMYSAEANAMDHTCSCCQEMDTTQKQVQMVCPDGTTFSHSYTYVEKCGCKEIECEDWDTQQSTSKGQEPSKSSKGRKVYRRRR</sequence>
<feature type="domain" description="CTCK" evidence="10">
    <location>
        <begin position="2576"/>
        <end position="2670"/>
    </location>
</feature>
<dbReference type="FunFam" id="2.10.25.10:FF:000674">
    <property type="entry name" value="Mucin-2"/>
    <property type="match status" value="1"/>
</dbReference>
<dbReference type="Pfam" id="PF01826">
    <property type="entry name" value="TIL"/>
    <property type="match status" value="2"/>
</dbReference>
<feature type="compositionally biased region" description="Low complexity" evidence="9">
    <location>
        <begin position="1869"/>
        <end position="1922"/>
    </location>
</feature>
<dbReference type="InterPro" id="IPR058753">
    <property type="entry name" value="TIL_OTOGL_Mucin"/>
</dbReference>
<feature type="compositionally biased region" description="Basic residues" evidence="9">
    <location>
        <begin position="2688"/>
        <end position="2698"/>
    </location>
</feature>
<dbReference type="InterPro" id="IPR001007">
    <property type="entry name" value="VWF_dom"/>
</dbReference>
<dbReference type="InterPro" id="IPR050780">
    <property type="entry name" value="Mucin_vWF_Thrombospondin_sf"/>
</dbReference>
<keyword evidence="3" id="KW-0732">Signal</keyword>
<dbReference type="OMA" id="FEEYVMQ"/>
<feature type="domain" description="VWFC" evidence="11">
    <location>
        <begin position="2435"/>
        <end position="2502"/>
    </location>
</feature>
<dbReference type="Gene3D" id="2.10.25.10">
    <property type="entry name" value="Laminin"/>
    <property type="match status" value="4"/>
</dbReference>
<evidence type="ECO:0000256" key="5">
    <source>
        <dbReference type="ARBA" id="ARBA00023008"/>
    </source>
</evidence>
<dbReference type="HOGENOM" id="CLU_000076_3_0_1"/>
<dbReference type="EMBL" id="AHAT01040465">
    <property type="status" value="NOT_ANNOTATED_CDS"/>
    <property type="molecule type" value="Genomic_DNA"/>
</dbReference>
<feature type="disulfide bond" evidence="8">
    <location>
        <begin position="2608"/>
        <end position="2662"/>
    </location>
</feature>
<evidence type="ECO:0000313" key="13">
    <source>
        <dbReference type="Ensembl" id="ENSLOCP00000008287.1"/>
    </source>
</evidence>
<feature type="compositionally biased region" description="Low complexity" evidence="9">
    <location>
        <begin position="1459"/>
        <end position="1476"/>
    </location>
</feature>
<keyword evidence="7" id="KW-0325">Glycoprotein</keyword>
<feature type="compositionally biased region" description="Low complexity" evidence="9">
    <location>
        <begin position="1439"/>
        <end position="1451"/>
    </location>
</feature>
<dbReference type="SMART" id="SM00216">
    <property type="entry name" value="VWD"/>
    <property type="match status" value="4"/>
</dbReference>
<dbReference type="Pfam" id="PF13330">
    <property type="entry name" value="Mucin2_WxxW"/>
    <property type="match status" value="1"/>
</dbReference>
<evidence type="ECO:0000259" key="11">
    <source>
        <dbReference type="PROSITE" id="PS50184"/>
    </source>
</evidence>
<dbReference type="STRING" id="7918.ENSLOCP00000008287"/>
<dbReference type="eggNOG" id="KOG1216">
    <property type="taxonomic scope" value="Eukaryota"/>
</dbReference>
<feature type="region of interest" description="Disordered" evidence="9">
    <location>
        <begin position="1868"/>
        <end position="1928"/>
    </location>
</feature>
<dbReference type="InterPro" id="IPR014853">
    <property type="entry name" value="VWF/SSPO/ZAN-like_Cys-rich_dom"/>
</dbReference>
<dbReference type="GO" id="GO:0031012">
    <property type="term" value="C:extracellular matrix"/>
    <property type="evidence" value="ECO:0000318"/>
    <property type="project" value="GO_Central"/>
</dbReference>
<dbReference type="Ensembl" id="ENSLOCT00000008297.1">
    <property type="protein sequence ID" value="ENSLOCP00000008287.1"/>
    <property type="gene ID" value="ENSLOCG00000006843.1"/>
</dbReference>
<evidence type="ECO:0000256" key="2">
    <source>
        <dbReference type="ARBA" id="ARBA00022525"/>
    </source>
</evidence>
<evidence type="ECO:0000256" key="3">
    <source>
        <dbReference type="ARBA" id="ARBA00022729"/>
    </source>
</evidence>
<feature type="domain" description="VWFD" evidence="12">
    <location>
        <begin position="32"/>
        <end position="202"/>
    </location>
</feature>
<feature type="region of interest" description="Disordered" evidence="9">
    <location>
        <begin position="1677"/>
        <end position="1697"/>
    </location>
</feature>
<dbReference type="PROSITE" id="PS01185">
    <property type="entry name" value="CTCK_1"/>
    <property type="match status" value="1"/>
</dbReference>
<keyword evidence="2" id="KW-0964">Secreted</keyword>
<keyword evidence="14" id="KW-1185">Reference proteome</keyword>
<evidence type="ECO:0000313" key="14">
    <source>
        <dbReference type="Proteomes" id="UP000018468"/>
    </source>
</evidence>
<dbReference type="SMART" id="SM00041">
    <property type="entry name" value="CT"/>
    <property type="match status" value="1"/>
</dbReference>
<proteinExistence type="predicted"/>
<dbReference type="EMBL" id="AHAT01040460">
    <property type="status" value="NOT_ANNOTATED_CDS"/>
    <property type="molecule type" value="Genomic_DNA"/>
</dbReference>
<feature type="domain" description="VWFD" evidence="12">
    <location>
        <begin position="385"/>
        <end position="561"/>
    </location>
</feature>
<dbReference type="SMART" id="SM00214">
    <property type="entry name" value="VWC"/>
    <property type="match status" value="6"/>
</dbReference>
<feature type="disulfide bond" evidence="8">
    <location>
        <begin position="2597"/>
        <end position="2646"/>
    </location>
</feature>
<dbReference type="PROSITE" id="PS01208">
    <property type="entry name" value="VWFC_1"/>
    <property type="match status" value="2"/>
</dbReference>
<keyword evidence="4" id="KW-0677">Repeat</keyword>
<feature type="region of interest" description="Disordered" evidence="9">
    <location>
        <begin position="1392"/>
        <end position="1528"/>
    </location>
</feature>
<keyword evidence="6 8" id="KW-1015">Disulfide bond</keyword>
<name>W5MIS8_LEPOC</name>
<reference evidence="14" key="1">
    <citation type="submission" date="2011-12" db="EMBL/GenBank/DDBJ databases">
        <title>The Draft Genome of Lepisosteus oculatus.</title>
        <authorList>
            <consortium name="The Broad Institute Genome Assembly &amp; Analysis Group"/>
            <consortium name="Computational R&amp;D Group"/>
            <consortium name="and Sequencing Platform"/>
            <person name="Di Palma F."/>
            <person name="Alfoldi J."/>
            <person name="Johnson J."/>
            <person name="Berlin A."/>
            <person name="Gnerre S."/>
            <person name="Jaffe D."/>
            <person name="MacCallum I."/>
            <person name="Young S."/>
            <person name="Walker B.J."/>
            <person name="Lander E.S."/>
            <person name="Lindblad-Toh K."/>
        </authorList>
    </citation>
    <scope>NUCLEOTIDE SEQUENCE [LARGE SCALE GENOMIC DNA]</scope>
</reference>
<feature type="compositionally biased region" description="Polar residues" evidence="9">
    <location>
        <begin position="2674"/>
        <end position="2687"/>
    </location>
</feature>
<organism evidence="13 14">
    <name type="scientific">Lepisosteus oculatus</name>
    <name type="common">Spotted gar</name>
    <dbReference type="NCBI Taxonomy" id="7918"/>
    <lineage>
        <taxon>Eukaryota</taxon>
        <taxon>Metazoa</taxon>
        <taxon>Chordata</taxon>
        <taxon>Craniata</taxon>
        <taxon>Vertebrata</taxon>
        <taxon>Euteleostomi</taxon>
        <taxon>Actinopterygii</taxon>
        <taxon>Neopterygii</taxon>
        <taxon>Holostei</taxon>
        <taxon>Semionotiformes</taxon>
        <taxon>Lepisosteidae</taxon>
        <taxon>Lepisosteus</taxon>
    </lineage>
</organism>
<evidence type="ECO:0000256" key="8">
    <source>
        <dbReference type="PROSITE-ProRule" id="PRU00039"/>
    </source>
</evidence>
<dbReference type="FunFam" id="2.10.25.10:FF:000153">
    <property type="entry name" value="MUC5B isoform 1"/>
    <property type="match status" value="1"/>
</dbReference>
<evidence type="ECO:0000259" key="10">
    <source>
        <dbReference type="PROSITE" id="PS01225"/>
    </source>
</evidence>
<dbReference type="PROSITE" id="PS01225">
    <property type="entry name" value="CTCK_2"/>
    <property type="match status" value="1"/>
</dbReference>
<dbReference type="PRINTS" id="PR01217">
    <property type="entry name" value="PRICHEXTENSN"/>
</dbReference>
<dbReference type="Pfam" id="PF00094">
    <property type="entry name" value="VWD"/>
    <property type="match status" value="4"/>
</dbReference>
<comment type="subcellular location">
    <subcellularLocation>
        <location evidence="1">Secreted</location>
    </subcellularLocation>
</comment>
<feature type="domain" description="VWFD" evidence="12">
    <location>
        <begin position="1994"/>
        <end position="2178"/>
    </location>
</feature>
<dbReference type="InterPro" id="IPR002919">
    <property type="entry name" value="TIL_dom"/>
</dbReference>
<evidence type="ECO:0000256" key="4">
    <source>
        <dbReference type="ARBA" id="ARBA00022737"/>
    </source>
</evidence>
<evidence type="ECO:0000256" key="7">
    <source>
        <dbReference type="ARBA" id="ARBA00023180"/>
    </source>
</evidence>
<accession>W5MIS8</accession>
<dbReference type="EMBL" id="AHAT01030582">
    <property type="status" value="NOT_ANNOTATED_CDS"/>
    <property type="molecule type" value="Genomic_DNA"/>
</dbReference>
<dbReference type="EMBL" id="AHAT01040462">
    <property type="status" value="NOT_ANNOTATED_CDS"/>
    <property type="molecule type" value="Genomic_DNA"/>
</dbReference>
<dbReference type="Pfam" id="PF25962">
    <property type="entry name" value="TIL_OTOGL_Mucin"/>
    <property type="match status" value="1"/>
</dbReference>
<feature type="disulfide bond" evidence="8">
    <location>
        <begin position="2612"/>
        <end position="2664"/>
    </location>
</feature>
<dbReference type="PANTHER" id="PTHR11339:SF371">
    <property type="entry name" value="MUCIN-2"/>
    <property type="match status" value="1"/>
</dbReference>
<dbReference type="InParanoid" id="W5MIS8"/>
<dbReference type="Bgee" id="ENSLOCG00000006843">
    <property type="expression patterns" value="Expressed in ovary and 7 other cell types or tissues"/>
</dbReference>
<feature type="region of interest" description="Disordered" evidence="9">
    <location>
        <begin position="1712"/>
        <end position="1827"/>
    </location>
</feature>
<dbReference type="Proteomes" id="UP000018468">
    <property type="component" value="Linkage group LG27"/>
</dbReference>
<reference evidence="13" key="3">
    <citation type="submission" date="2025-09" db="UniProtKB">
        <authorList>
            <consortium name="Ensembl"/>
        </authorList>
    </citation>
    <scope>IDENTIFICATION</scope>
</reference>
<dbReference type="SUPFAM" id="SSF57603">
    <property type="entry name" value="FnI-like domain"/>
    <property type="match status" value="1"/>
</dbReference>
<comment type="caution">
    <text evidence="8">Lacks conserved residue(s) required for the propagation of feature annotation.</text>
</comment>
<evidence type="ECO:0000256" key="1">
    <source>
        <dbReference type="ARBA" id="ARBA00004613"/>
    </source>
</evidence>
<dbReference type="InterPro" id="IPR025155">
    <property type="entry name" value="WxxW_domain"/>
</dbReference>
<evidence type="ECO:0008006" key="15">
    <source>
        <dbReference type="Google" id="ProtNLM"/>
    </source>
</evidence>
<feature type="region of interest" description="Disordered" evidence="9">
    <location>
        <begin position="2673"/>
        <end position="2698"/>
    </location>
</feature>
<dbReference type="SMART" id="SM00215">
    <property type="entry name" value="VWC_out"/>
    <property type="match status" value="3"/>
</dbReference>
<dbReference type="PROSITE" id="PS51233">
    <property type="entry name" value="VWFD"/>
    <property type="match status" value="4"/>
</dbReference>
<dbReference type="GeneTree" id="ENSGT00940000156076"/>
<dbReference type="SMART" id="SM00832">
    <property type="entry name" value="C8"/>
    <property type="match status" value="4"/>
</dbReference>
<evidence type="ECO:0000256" key="6">
    <source>
        <dbReference type="ARBA" id="ARBA00023157"/>
    </source>
</evidence>
<dbReference type="SUPFAM" id="SSF57567">
    <property type="entry name" value="Serine protease inhibitors"/>
    <property type="match status" value="4"/>
</dbReference>
<dbReference type="PROSITE" id="PS50184">
    <property type="entry name" value="VWFC_2"/>
    <property type="match status" value="2"/>
</dbReference>
<evidence type="ECO:0000259" key="12">
    <source>
        <dbReference type="PROSITE" id="PS51233"/>
    </source>
</evidence>
<dbReference type="EMBL" id="AHAT01040463">
    <property type="status" value="NOT_ANNOTATED_CDS"/>
    <property type="molecule type" value="Genomic_DNA"/>
</dbReference>
<protein>
    <recommendedName>
        <fullName evidence="15">Mucin 2, oligomeric mucus/gel-forming</fullName>
    </recommendedName>
</protein>
<reference evidence="13" key="2">
    <citation type="submission" date="2025-08" db="UniProtKB">
        <authorList>
            <consortium name="Ensembl"/>
        </authorList>
    </citation>
    <scope>IDENTIFICATION</scope>
</reference>
<feature type="domain" description="VWFD" evidence="12">
    <location>
        <begin position="853"/>
        <end position="1023"/>
    </location>
</feature>
<dbReference type="FunCoup" id="W5MIS8">
    <property type="interactions" value="258"/>
</dbReference>
<dbReference type="EMBL" id="AHAT01040459">
    <property type="status" value="NOT_ANNOTATED_CDS"/>
    <property type="molecule type" value="Genomic_DNA"/>
</dbReference>
<feature type="compositionally biased region" description="Pro residues" evidence="9">
    <location>
        <begin position="1392"/>
        <end position="1422"/>
    </location>
</feature>
<keyword evidence="5" id="KW-0186">Copper</keyword>
<feature type="domain" description="VWFC" evidence="11">
    <location>
        <begin position="2330"/>
        <end position="2397"/>
    </location>
</feature>
<dbReference type="InterPro" id="IPR036084">
    <property type="entry name" value="Ser_inhib-like_sf"/>
</dbReference>
<dbReference type="EMBL" id="AHAT01040464">
    <property type="status" value="NOT_ANNOTATED_CDS"/>
    <property type="molecule type" value="Genomic_DNA"/>
</dbReference>
<feature type="compositionally biased region" description="Low complexity" evidence="9">
    <location>
        <begin position="1720"/>
        <end position="1823"/>
    </location>
</feature>
<evidence type="ECO:0000256" key="9">
    <source>
        <dbReference type="SAM" id="MobiDB-lite"/>
    </source>
</evidence>
<feature type="compositionally biased region" description="Low complexity" evidence="9">
    <location>
        <begin position="1484"/>
        <end position="1509"/>
    </location>
</feature>
<dbReference type="InterPro" id="IPR001846">
    <property type="entry name" value="VWF_type-D"/>
</dbReference>
<dbReference type="Pfam" id="PF08742">
    <property type="entry name" value="C8"/>
    <property type="match status" value="4"/>
</dbReference>
<dbReference type="InterPro" id="IPR006207">
    <property type="entry name" value="Cys_knot_C"/>
</dbReference>